<evidence type="ECO:0000313" key="7">
    <source>
        <dbReference type="EMBL" id="NIJ44992.1"/>
    </source>
</evidence>
<keyword evidence="2" id="KW-0997">Cell inner membrane</keyword>
<gene>
    <name evidence="7" type="ORF">FHR24_001431</name>
</gene>
<dbReference type="InterPro" id="IPR004843">
    <property type="entry name" value="Calcineurin-like_PHP"/>
</dbReference>
<dbReference type="PANTHER" id="PTHR34990">
    <property type="entry name" value="UDP-2,3-DIACYLGLUCOSAMINE HYDROLASE-RELATED"/>
    <property type="match status" value="1"/>
</dbReference>
<dbReference type="Proteomes" id="UP000745859">
    <property type="component" value="Unassembled WGS sequence"/>
</dbReference>
<dbReference type="PANTHER" id="PTHR34990:SF2">
    <property type="entry name" value="BLL8164 PROTEIN"/>
    <property type="match status" value="1"/>
</dbReference>
<protein>
    <submittedName>
        <fullName evidence="7">UDP-2,3-diacylglucosamine pyrophosphatase LpxH</fullName>
    </submittedName>
</protein>
<keyword evidence="4" id="KW-0472">Membrane</keyword>
<evidence type="ECO:0000256" key="2">
    <source>
        <dbReference type="ARBA" id="ARBA00022519"/>
    </source>
</evidence>
<dbReference type="InterPro" id="IPR043461">
    <property type="entry name" value="LpxH-like"/>
</dbReference>
<evidence type="ECO:0000256" key="1">
    <source>
        <dbReference type="ARBA" id="ARBA00022475"/>
    </source>
</evidence>
<proteinExistence type="predicted"/>
<evidence type="ECO:0000256" key="4">
    <source>
        <dbReference type="ARBA" id="ARBA00023136"/>
    </source>
</evidence>
<evidence type="ECO:0000259" key="6">
    <source>
        <dbReference type="Pfam" id="PF00149"/>
    </source>
</evidence>
<sequence length="301" mass="34932">MPTSKKKQKKRKVDVVVVSDIHLGTYGSRAKELLNYLKTIEPKKLILNGDIIDIWQFKKRYFPKPHMKVIKYITSLVTKGTEVYYITGNHDEMLRKFVGFEIGNFQLVNKLVLELDGKKAWFFHGDVFDVTMQHSKWLAKLGGVGYDSLIMINTLVNWISENILGKGRISFSKKIKNSVKSAVKHINSFEDTAAEIAFLNEYDYVVCGHIHQPQQRIITNDKNESVEYLNSGDWIENLTALEYNKKAWTIYHYQEDLIAQKLQPTDHDHENDLGKADLKNKDLFKELMKEINVIDNKTINH</sequence>
<dbReference type="EMBL" id="JAASQL010000001">
    <property type="protein sequence ID" value="NIJ44992.1"/>
    <property type="molecule type" value="Genomic_DNA"/>
</dbReference>
<organism evidence="7 8">
    <name type="scientific">Wenyingzhuangia heitensis</name>
    <dbReference type="NCBI Taxonomy" id="1487859"/>
    <lineage>
        <taxon>Bacteria</taxon>
        <taxon>Pseudomonadati</taxon>
        <taxon>Bacteroidota</taxon>
        <taxon>Flavobacteriia</taxon>
        <taxon>Flavobacteriales</taxon>
        <taxon>Flavobacteriaceae</taxon>
        <taxon>Wenyingzhuangia</taxon>
    </lineage>
</organism>
<keyword evidence="8" id="KW-1185">Reference proteome</keyword>
<keyword evidence="5" id="KW-0464">Manganese</keyword>
<dbReference type="Pfam" id="PF00149">
    <property type="entry name" value="Metallophos"/>
    <property type="match status" value="1"/>
</dbReference>
<reference evidence="7 8" key="1">
    <citation type="submission" date="2020-03" db="EMBL/GenBank/DDBJ databases">
        <title>Genomic Encyclopedia of Type Strains, Phase IV (KMG-IV): sequencing the most valuable type-strain genomes for metagenomic binning, comparative biology and taxonomic classification.</title>
        <authorList>
            <person name="Goeker M."/>
        </authorList>
    </citation>
    <scope>NUCLEOTIDE SEQUENCE [LARGE SCALE GENOMIC DNA]</scope>
    <source>
        <strain evidence="7 8">DSM 101599</strain>
    </source>
</reference>
<dbReference type="CDD" id="cd07398">
    <property type="entry name" value="MPP_YbbF-LpxH"/>
    <property type="match status" value="1"/>
</dbReference>
<comment type="caution">
    <text evidence="7">The sequence shown here is derived from an EMBL/GenBank/DDBJ whole genome shotgun (WGS) entry which is preliminary data.</text>
</comment>
<keyword evidence="3" id="KW-0479">Metal-binding</keyword>
<dbReference type="SUPFAM" id="SSF56300">
    <property type="entry name" value="Metallo-dependent phosphatases"/>
    <property type="match status" value="1"/>
</dbReference>
<dbReference type="InterPro" id="IPR029052">
    <property type="entry name" value="Metallo-depent_PP-like"/>
</dbReference>
<keyword evidence="1" id="KW-1003">Cell membrane</keyword>
<feature type="domain" description="Calcineurin-like phosphoesterase" evidence="6">
    <location>
        <begin position="15"/>
        <end position="213"/>
    </location>
</feature>
<dbReference type="RefSeq" id="WP_167186033.1">
    <property type="nucleotide sequence ID" value="NZ_JAASQL010000001.1"/>
</dbReference>
<name>A0ABX0U811_9FLAO</name>
<evidence type="ECO:0000313" key="8">
    <source>
        <dbReference type="Proteomes" id="UP000745859"/>
    </source>
</evidence>
<evidence type="ECO:0000256" key="3">
    <source>
        <dbReference type="ARBA" id="ARBA00022723"/>
    </source>
</evidence>
<dbReference type="Gene3D" id="3.60.21.10">
    <property type="match status" value="1"/>
</dbReference>
<evidence type="ECO:0000256" key="5">
    <source>
        <dbReference type="ARBA" id="ARBA00023211"/>
    </source>
</evidence>
<accession>A0ABX0U811</accession>